<dbReference type="InterPro" id="IPR010045">
    <property type="entry name" value="DeoB"/>
</dbReference>
<dbReference type="Gene3D" id="3.40.720.10">
    <property type="entry name" value="Alkaline Phosphatase, subunit A"/>
    <property type="match status" value="1"/>
</dbReference>
<evidence type="ECO:0000313" key="6">
    <source>
        <dbReference type="EMBL" id="TNG91576.1"/>
    </source>
</evidence>
<reference evidence="5 7" key="1">
    <citation type="submission" date="2019-03" db="EMBL/GenBank/DDBJ databases">
        <title>Genomic Encyclopedia of Type Strains, Phase IV (KMG-IV): sequencing the most valuable type-strain genomes for metagenomic binning, comparative biology and taxonomic classification.</title>
        <authorList>
            <person name="Goeker M."/>
        </authorList>
    </citation>
    <scope>NUCLEOTIDE SEQUENCE [LARGE SCALE GENOMIC DNA]</scope>
    <source>
        <strain evidence="5 7">DSM 28140</strain>
    </source>
</reference>
<comment type="similarity">
    <text evidence="1">Belongs to the phosphopentomutase family.</text>
</comment>
<keyword evidence="2" id="KW-0479">Metal-binding</keyword>
<evidence type="ECO:0000313" key="5">
    <source>
        <dbReference type="EMBL" id="TCV83654.1"/>
    </source>
</evidence>
<dbReference type="Proteomes" id="UP000305526">
    <property type="component" value="Unassembled WGS sequence"/>
</dbReference>
<feature type="domain" description="Metalloenzyme" evidence="4">
    <location>
        <begin position="3"/>
        <end position="390"/>
    </location>
</feature>
<organism evidence="5 7">
    <name type="scientific">Testudinibacter aquarius</name>
    <dbReference type="NCBI Taxonomy" id="1524974"/>
    <lineage>
        <taxon>Bacteria</taxon>
        <taxon>Pseudomonadati</taxon>
        <taxon>Pseudomonadota</taxon>
        <taxon>Gammaproteobacteria</taxon>
        <taxon>Pasteurellales</taxon>
        <taxon>Pasteurellaceae</taxon>
        <taxon>Testudinibacter</taxon>
    </lineage>
</organism>
<dbReference type="GO" id="GO:0008973">
    <property type="term" value="F:phosphopentomutase activity"/>
    <property type="evidence" value="ECO:0007669"/>
    <property type="project" value="UniProtKB-EC"/>
</dbReference>
<evidence type="ECO:0000313" key="8">
    <source>
        <dbReference type="Proteomes" id="UP000305526"/>
    </source>
</evidence>
<evidence type="ECO:0000256" key="1">
    <source>
        <dbReference type="ARBA" id="ARBA00010373"/>
    </source>
</evidence>
<dbReference type="CDD" id="cd16009">
    <property type="entry name" value="PPM"/>
    <property type="match status" value="1"/>
</dbReference>
<dbReference type="Gene3D" id="3.30.70.1250">
    <property type="entry name" value="Phosphopentomutase"/>
    <property type="match status" value="1"/>
</dbReference>
<dbReference type="PANTHER" id="PTHR21110">
    <property type="entry name" value="PHOSPHOPENTOMUTASE"/>
    <property type="match status" value="1"/>
</dbReference>
<accession>A0A4R3Y0F8</accession>
<reference evidence="6 8" key="2">
    <citation type="submission" date="2019-05" db="EMBL/GenBank/DDBJ databases">
        <title>Pasteurellaceae isolates from reptiles.</title>
        <authorList>
            <person name="Bojesen A.M."/>
            <person name="Lund E."/>
        </authorList>
    </citation>
    <scope>NUCLEOTIDE SEQUENCE [LARGE SCALE GENOMIC DNA]</scope>
    <source>
        <strain evidence="6 8">ELNT2x</strain>
    </source>
</reference>
<dbReference type="GO" id="GO:0000287">
    <property type="term" value="F:magnesium ion binding"/>
    <property type="evidence" value="ECO:0007669"/>
    <property type="project" value="InterPro"/>
</dbReference>
<dbReference type="RefSeq" id="WP_132968033.1">
    <property type="nucleotide sequence ID" value="NZ_LEKL01000027.1"/>
</dbReference>
<proteinExistence type="inferred from homology"/>
<dbReference type="EMBL" id="VDGV01000057">
    <property type="protein sequence ID" value="TNG91576.1"/>
    <property type="molecule type" value="Genomic_DNA"/>
</dbReference>
<dbReference type="Proteomes" id="UP000294619">
    <property type="component" value="Unassembled WGS sequence"/>
</dbReference>
<keyword evidence="3" id="KW-0464">Manganese</keyword>
<dbReference type="AlphaFoldDB" id="A0A4R3Y0F8"/>
<keyword evidence="8" id="KW-1185">Reference proteome</keyword>
<evidence type="ECO:0000256" key="3">
    <source>
        <dbReference type="ARBA" id="ARBA00023211"/>
    </source>
</evidence>
<dbReference type="PANTHER" id="PTHR21110:SF0">
    <property type="entry name" value="PHOSPHOPENTOMUTASE"/>
    <property type="match status" value="1"/>
</dbReference>
<dbReference type="InterPro" id="IPR006124">
    <property type="entry name" value="Metalloenzyme"/>
</dbReference>
<evidence type="ECO:0000256" key="2">
    <source>
        <dbReference type="ARBA" id="ARBA00022723"/>
    </source>
</evidence>
<protein>
    <submittedName>
        <fullName evidence="5">Phosphopentomutase</fullName>
        <ecNumber evidence="6">5.4.2.7</ecNumber>
    </submittedName>
</protein>
<dbReference type="GO" id="GO:0043094">
    <property type="term" value="P:metabolic compound salvage"/>
    <property type="evidence" value="ECO:0007669"/>
    <property type="project" value="InterPro"/>
</dbReference>
<dbReference type="InterPro" id="IPR017850">
    <property type="entry name" value="Alkaline_phosphatase_core_sf"/>
</dbReference>
<dbReference type="EC" id="5.4.2.7" evidence="6"/>
<name>A0A4R3Y0F8_9PAST</name>
<evidence type="ECO:0000313" key="7">
    <source>
        <dbReference type="Proteomes" id="UP000294619"/>
    </source>
</evidence>
<gene>
    <name evidence="5" type="ORF">EDC16_11420</name>
    <name evidence="6" type="ORF">FHQ21_07270</name>
</gene>
<sequence length="408" mass="44390">MLKKFIVIVIDGFGVGEMPDVAQVRSQDIGANTCEHILQQKPRLQLPTLARLGLINVLGKPYNQMDFSSEAIFGKALLQHQGADTFMGHQEIMGTLPLAPLVMPFNQVIDQVAAHLTATGYQVERLSRDGLSLLWVNGHIAVGDNLEADLGQVYNITGNISAVGFDTILAVGQQVREIVKVGRVIAFGGELAYSQQILDAIECKQQHYIGVNAPKSGAYERGFQVAHLGYGVDRKTQAPYLLQQKGIATVLIGKVADVVQNPQGINYPRLVDSEQILQLTLEHIQAAQSTFICTNIQETDLAGHAQNIDRYADRLQLVDRWLAKILPCIGEHDCLVVLADHGNDPTVGHSLHTREKVPLLVYQPGKAGFNLGERASLSDVGASVCAFFDAEAPQNGQSFTALLVDNTE</sequence>
<dbReference type="InterPro" id="IPR024052">
    <property type="entry name" value="Phosphopentomutase_DeoB_cap_sf"/>
</dbReference>
<keyword evidence="6" id="KW-0413">Isomerase</keyword>
<comment type="caution">
    <text evidence="5">The sequence shown here is derived from an EMBL/GenBank/DDBJ whole genome shotgun (WGS) entry which is preliminary data.</text>
</comment>
<dbReference type="GO" id="GO:0005829">
    <property type="term" value="C:cytosol"/>
    <property type="evidence" value="ECO:0007669"/>
    <property type="project" value="TreeGrafter"/>
</dbReference>
<dbReference type="PIRSF" id="PIRSF001491">
    <property type="entry name" value="Ppentomutase"/>
    <property type="match status" value="1"/>
</dbReference>
<dbReference type="GO" id="GO:0009117">
    <property type="term" value="P:nucleotide metabolic process"/>
    <property type="evidence" value="ECO:0007669"/>
    <property type="project" value="InterPro"/>
</dbReference>
<dbReference type="SUPFAM" id="SSF53649">
    <property type="entry name" value="Alkaline phosphatase-like"/>
    <property type="match status" value="1"/>
</dbReference>
<evidence type="ECO:0000259" key="4">
    <source>
        <dbReference type="Pfam" id="PF01676"/>
    </source>
</evidence>
<dbReference type="NCBIfam" id="NF009049">
    <property type="entry name" value="PRK12383.1"/>
    <property type="match status" value="1"/>
</dbReference>
<dbReference type="EMBL" id="SMCP01000014">
    <property type="protein sequence ID" value="TCV83654.1"/>
    <property type="molecule type" value="Genomic_DNA"/>
</dbReference>
<dbReference type="Pfam" id="PF01676">
    <property type="entry name" value="Metalloenzyme"/>
    <property type="match status" value="1"/>
</dbReference>